<evidence type="ECO:0008006" key="4">
    <source>
        <dbReference type="Google" id="ProtNLM"/>
    </source>
</evidence>
<evidence type="ECO:0000313" key="2">
    <source>
        <dbReference type="EMBL" id="SFR58216.1"/>
    </source>
</evidence>
<dbReference type="EMBL" id="FOYR01000002">
    <property type="protein sequence ID" value="SFR58216.1"/>
    <property type="molecule type" value="Genomic_DNA"/>
</dbReference>
<accession>A0A1I6HUU3</accession>
<name>A0A1I6HUU3_9MICO</name>
<dbReference type="RefSeq" id="WP_091738763.1">
    <property type="nucleotide sequence ID" value="NZ_FOYR01000002.1"/>
</dbReference>
<protein>
    <recommendedName>
        <fullName evidence="4">LysM domain-containing protein</fullName>
    </recommendedName>
</protein>
<dbReference type="AlphaFoldDB" id="A0A1I6HUU3"/>
<evidence type="ECO:0000313" key="3">
    <source>
        <dbReference type="Proteomes" id="UP000198877"/>
    </source>
</evidence>
<feature type="region of interest" description="Disordered" evidence="1">
    <location>
        <begin position="38"/>
        <end position="58"/>
    </location>
</feature>
<proteinExistence type="predicted"/>
<organism evidence="2 3">
    <name type="scientific">Microbacterium azadirachtae</name>
    <dbReference type="NCBI Taxonomy" id="582680"/>
    <lineage>
        <taxon>Bacteria</taxon>
        <taxon>Bacillati</taxon>
        <taxon>Actinomycetota</taxon>
        <taxon>Actinomycetes</taxon>
        <taxon>Micrococcales</taxon>
        <taxon>Microbacteriaceae</taxon>
        <taxon>Microbacterium</taxon>
    </lineage>
</organism>
<sequence>MNRAATITGMIAGVAVAGLLALAAMPYLTTATAAPRPHATVETAPATPPIPSPTPTVDPDRVIWLGDGISVKASELPKGCTTYSKIDIFDVNGRSYGRLIGDAQDRGPAEGATGTVTSDSAGKVISYVAASGDDVWSIGDRLCTNPLMLGRYNRIGARPGEHVLQQGETVVVRPDMNVEWVPGG</sequence>
<reference evidence="3" key="1">
    <citation type="submission" date="2016-10" db="EMBL/GenBank/DDBJ databases">
        <authorList>
            <person name="Varghese N."/>
            <person name="Submissions S."/>
        </authorList>
    </citation>
    <scope>NUCLEOTIDE SEQUENCE [LARGE SCALE GENOMIC DNA]</scope>
    <source>
        <strain evidence="3">CL127</strain>
    </source>
</reference>
<evidence type="ECO:0000256" key="1">
    <source>
        <dbReference type="SAM" id="MobiDB-lite"/>
    </source>
</evidence>
<gene>
    <name evidence="2" type="ORF">SAMN04488591_2180</name>
</gene>
<feature type="compositionally biased region" description="Pro residues" evidence="1">
    <location>
        <begin position="46"/>
        <end position="56"/>
    </location>
</feature>
<dbReference type="Proteomes" id="UP000198877">
    <property type="component" value="Unassembled WGS sequence"/>
</dbReference>